<comment type="caution">
    <text evidence="2">The sequence shown here is derived from an EMBL/GenBank/DDBJ whole genome shotgun (WGS) entry which is preliminary data.</text>
</comment>
<evidence type="ECO:0008006" key="3">
    <source>
        <dbReference type="Google" id="ProtNLM"/>
    </source>
</evidence>
<keyword evidence="1" id="KW-0812">Transmembrane</keyword>
<keyword evidence="1" id="KW-1133">Transmembrane helix</keyword>
<protein>
    <recommendedName>
        <fullName evidence="3">Transmembrane protein</fullName>
    </recommendedName>
</protein>
<proteinExistence type="predicted"/>
<keyword evidence="1" id="KW-0472">Membrane</keyword>
<name>A0A396HIG3_MEDTR</name>
<sequence length="60" mass="7036">MSLGLLNITKIDRLNITNTDQFIHELPITLQLFPLRFFFQAALIFGSVLVFFFFNKLNMI</sequence>
<evidence type="ECO:0000256" key="1">
    <source>
        <dbReference type="SAM" id="Phobius"/>
    </source>
</evidence>
<feature type="transmembrane region" description="Helical" evidence="1">
    <location>
        <begin position="37"/>
        <end position="54"/>
    </location>
</feature>
<dbReference type="Proteomes" id="UP000265566">
    <property type="component" value="Chromosome 6"/>
</dbReference>
<reference evidence="2" key="1">
    <citation type="journal article" date="2018" name="Nat. Plants">
        <title>Whole-genome landscape of Medicago truncatula symbiotic genes.</title>
        <authorList>
            <person name="Pecrix Y."/>
            <person name="Gamas P."/>
            <person name="Carrere S."/>
        </authorList>
    </citation>
    <scope>NUCLEOTIDE SEQUENCE</scope>
    <source>
        <tissue evidence="2">Leaves</tissue>
    </source>
</reference>
<organism evidence="2">
    <name type="scientific">Medicago truncatula</name>
    <name type="common">Barrel medic</name>
    <name type="synonym">Medicago tribuloides</name>
    <dbReference type="NCBI Taxonomy" id="3880"/>
    <lineage>
        <taxon>Eukaryota</taxon>
        <taxon>Viridiplantae</taxon>
        <taxon>Streptophyta</taxon>
        <taxon>Embryophyta</taxon>
        <taxon>Tracheophyta</taxon>
        <taxon>Spermatophyta</taxon>
        <taxon>Magnoliopsida</taxon>
        <taxon>eudicotyledons</taxon>
        <taxon>Gunneridae</taxon>
        <taxon>Pentapetalae</taxon>
        <taxon>rosids</taxon>
        <taxon>fabids</taxon>
        <taxon>Fabales</taxon>
        <taxon>Fabaceae</taxon>
        <taxon>Papilionoideae</taxon>
        <taxon>50 kb inversion clade</taxon>
        <taxon>NPAAA clade</taxon>
        <taxon>Hologalegina</taxon>
        <taxon>IRL clade</taxon>
        <taxon>Trifolieae</taxon>
        <taxon>Medicago</taxon>
    </lineage>
</organism>
<dbReference type="Gramene" id="rna37874">
    <property type="protein sequence ID" value="RHN53109.1"/>
    <property type="gene ID" value="gene37874"/>
</dbReference>
<dbReference type="AlphaFoldDB" id="A0A396HIG3"/>
<gene>
    <name evidence="2" type="ORF">MtrunA17_Chr6g0487901</name>
</gene>
<evidence type="ECO:0000313" key="2">
    <source>
        <dbReference type="EMBL" id="RHN53109.1"/>
    </source>
</evidence>
<accession>A0A396HIG3</accession>
<dbReference type="EMBL" id="PSQE01000006">
    <property type="protein sequence ID" value="RHN53109.1"/>
    <property type="molecule type" value="Genomic_DNA"/>
</dbReference>